<evidence type="ECO:0000256" key="6">
    <source>
        <dbReference type="ARBA" id="ARBA00022840"/>
    </source>
</evidence>
<evidence type="ECO:0000313" key="12">
    <source>
        <dbReference type="EMBL" id="CAB4789263.1"/>
    </source>
</evidence>
<dbReference type="PANTHER" id="PTHR43311:SF2">
    <property type="entry name" value="GLUTAMATE--TRNA LIGASE, MITOCHONDRIAL-RELATED"/>
    <property type="match status" value="1"/>
</dbReference>
<dbReference type="EC" id="6.1.1.17" evidence="2"/>
<evidence type="ECO:0000259" key="11">
    <source>
        <dbReference type="Pfam" id="PF19269"/>
    </source>
</evidence>
<accession>A0A6J6X1A5</accession>
<dbReference type="SUPFAM" id="SSF52374">
    <property type="entry name" value="Nucleotidylyl transferase"/>
    <property type="match status" value="1"/>
</dbReference>
<dbReference type="InterPro" id="IPR033910">
    <property type="entry name" value="GluRS_core"/>
</dbReference>
<dbReference type="PANTHER" id="PTHR43311">
    <property type="entry name" value="GLUTAMATE--TRNA LIGASE"/>
    <property type="match status" value="1"/>
</dbReference>
<dbReference type="CDD" id="cd00808">
    <property type="entry name" value="GluRS_core"/>
    <property type="match status" value="1"/>
</dbReference>
<dbReference type="InterPro" id="IPR014729">
    <property type="entry name" value="Rossmann-like_a/b/a_fold"/>
</dbReference>
<dbReference type="EMBL" id="CAFAAB010000124">
    <property type="protein sequence ID" value="CAB4789263.1"/>
    <property type="molecule type" value="Genomic_DNA"/>
</dbReference>
<dbReference type="GO" id="GO:0004818">
    <property type="term" value="F:glutamate-tRNA ligase activity"/>
    <property type="evidence" value="ECO:0007669"/>
    <property type="project" value="UniProtKB-EC"/>
</dbReference>
<dbReference type="GO" id="GO:0008270">
    <property type="term" value="F:zinc ion binding"/>
    <property type="evidence" value="ECO:0007669"/>
    <property type="project" value="InterPro"/>
</dbReference>
<dbReference type="InterPro" id="IPR020058">
    <property type="entry name" value="Glu/Gln-tRNA-synth_Ib_cat-dom"/>
</dbReference>
<dbReference type="NCBIfam" id="TIGR00464">
    <property type="entry name" value="gltX_bact"/>
    <property type="match status" value="1"/>
</dbReference>
<dbReference type="InterPro" id="IPR020751">
    <property type="entry name" value="aa-tRNA-synth_I_codon-bd_sub2"/>
</dbReference>
<name>A0A6J6X1A5_9ZZZZ</name>
<dbReference type="Gene3D" id="3.40.50.620">
    <property type="entry name" value="HUPs"/>
    <property type="match status" value="1"/>
</dbReference>
<keyword evidence="8" id="KW-0030">Aminoacyl-tRNA synthetase</keyword>
<dbReference type="AlphaFoldDB" id="A0A6J6X1A5"/>
<dbReference type="InterPro" id="IPR004527">
    <property type="entry name" value="Glu-tRNA-ligase_bac/mito"/>
</dbReference>
<dbReference type="Pfam" id="PF00749">
    <property type="entry name" value="tRNA-synt_1c"/>
    <property type="match status" value="1"/>
</dbReference>
<dbReference type="HAMAP" id="MF_00022">
    <property type="entry name" value="Glu_tRNA_synth_type1"/>
    <property type="match status" value="1"/>
</dbReference>
<evidence type="ECO:0000256" key="2">
    <source>
        <dbReference type="ARBA" id="ARBA00012835"/>
    </source>
</evidence>
<protein>
    <recommendedName>
        <fullName evidence="2">glutamate--tRNA ligase</fullName>
        <ecNumber evidence="2">6.1.1.17</ecNumber>
    </recommendedName>
    <alternativeName>
        <fullName evidence="9">Glutamyl-tRNA synthetase</fullName>
    </alternativeName>
</protein>
<evidence type="ECO:0000256" key="1">
    <source>
        <dbReference type="ARBA" id="ARBA00007894"/>
    </source>
</evidence>
<dbReference type="Gene3D" id="1.10.10.350">
    <property type="match status" value="1"/>
</dbReference>
<comment type="similarity">
    <text evidence="1">Belongs to the class-I aminoacyl-tRNA synthetase family. Glutamate--tRNA ligase type 1 subfamily.</text>
</comment>
<dbReference type="GO" id="GO:0005524">
    <property type="term" value="F:ATP binding"/>
    <property type="evidence" value="ECO:0007669"/>
    <property type="project" value="UniProtKB-KW"/>
</dbReference>
<evidence type="ECO:0000256" key="8">
    <source>
        <dbReference type="ARBA" id="ARBA00023146"/>
    </source>
</evidence>
<feature type="domain" description="Glutamyl/glutaminyl-tRNA synthetase class Ib catalytic" evidence="10">
    <location>
        <begin position="5"/>
        <end position="307"/>
    </location>
</feature>
<evidence type="ECO:0000256" key="4">
    <source>
        <dbReference type="ARBA" id="ARBA00022598"/>
    </source>
</evidence>
<dbReference type="GO" id="GO:0006424">
    <property type="term" value="P:glutamyl-tRNA aminoacylation"/>
    <property type="evidence" value="ECO:0007669"/>
    <property type="project" value="InterPro"/>
</dbReference>
<proteinExistence type="inferred from homology"/>
<dbReference type="Gene3D" id="1.10.8.70">
    <property type="entry name" value="Glutamate-tRNA synthetase, class I, anticodon-binding domain 1"/>
    <property type="match status" value="1"/>
</dbReference>
<dbReference type="InterPro" id="IPR049940">
    <property type="entry name" value="GluQ/Sye"/>
</dbReference>
<organism evidence="12">
    <name type="scientific">freshwater metagenome</name>
    <dbReference type="NCBI Taxonomy" id="449393"/>
    <lineage>
        <taxon>unclassified sequences</taxon>
        <taxon>metagenomes</taxon>
        <taxon>ecological metagenomes</taxon>
    </lineage>
</organism>
<gene>
    <name evidence="12" type="ORF">UFOPK2958_01042</name>
</gene>
<evidence type="ECO:0000256" key="5">
    <source>
        <dbReference type="ARBA" id="ARBA00022741"/>
    </source>
</evidence>
<dbReference type="PRINTS" id="PR00987">
    <property type="entry name" value="TRNASYNTHGLU"/>
</dbReference>
<keyword evidence="7" id="KW-0648">Protein biosynthesis</keyword>
<dbReference type="InterPro" id="IPR008925">
    <property type="entry name" value="aa_tRNA-synth_I_cd-bd_sf"/>
</dbReference>
<dbReference type="InterPro" id="IPR045462">
    <property type="entry name" value="aa-tRNA-synth_I_cd-bd"/>
</dbReference>
<dbReference type="InterPro" id="IPR020752">
    <property type="entry name" value="Glu-tRNA-synth_I_codon-bd_sub1"/>
</dbReference>
<evidence type="ECO:0000256" key="3">
    <source>
        <dbReference type="ARBA" id="ARBA00022490"/>
    </source>
</evidence>
<dbReference type="InterPro" id="IPR000924">
    <property type="entry name" value="Glu/Gln-tRNA-synth"/>
</dbReference>
<keyword evidence="6" id="KW-0067">ATP-binding</keyword>
<dbReference type="SUPFAM" id="SSF48163">
    <property type="entry name" value="An anticodon-binding domain of class I aminoacyl-tRNA synthetases"/>
    <property type="match status" value="1"/>
</dbReference>
<keyword evidence="4" id="KW-0436">Ligase</keyword>
<evidence type="ECO:0000259" key="10">
    <source>
        <dbReference type="Pfam" id="PF00749"/>
    </source>
</evidence>
<keyword evidence="5" id="KW-0547">Nucleotide-binding</keyword>
<sequence>MSGPRVRFAPSPTGYFHVGSARSALFNWFVARQSADGIFLLRIEDTDADRNREEWVDGIVAAMDWLGLHADEGPFRQSDNAAAHHEAIAQLFAGGFLYYCDCTGDQVQARKGDNKTPGYDGFCRDRGLERSETTGVRFKTPVGGGTTVHDLIRGDVEFSHSVIDDFIIAKSSGAVLFALANVVDDRNDAISHVIRGEEHLPNTPKQILLWQALNEVTAISTPTPVYAHLPLLVNEQRKKLSKRKDPVATEQYRNEGYLPEAFVNYLALLGWSPRGEEEKVPVTQLIEQFRLEDVSHSPAFFDVKKLQHLNGEYIRALSVEQFIARSLPWVHPTEGEWRPSELSLPWMPEQFDMARFEAMAPLVQERIGVMSEIPAMIDFLFLPEPPMDEDAFTKSIAKDEKSRVILRALADELLTVTWDRDQLHATVQAVGERHEWNLRKTQAPVRCALTGRLVGPPLFESMELLGRDETIRRVRQAAERAS</sequence>
<dbReference type="GO" id="GO:0000049">
    <property type="term" value="F:tRNA binding"/>
    <property type="evidence" value="ECO:0007669"/>
    <property type="project" value="InterPro"/>
</dbReference>
<keyword evidence="3" id="KW-0963">Cytoplasm</keyword>
<dbReference type="Pfam" id="PF19269">
    <property type="entry name" value="Anticodon_2"/>
    <property type="match status" value="1"/>
</dbReference>
<reference evidence="12" key="1">
    <citation type="submission" date="2020-05" db="EMBL/GenBank/DDBJ databases">
        <authorList>
            <person name="Chiriac C."/>
            <person name="Salcher M."/>
            <person name="Ghai R."/>
            <person name="Kavagutti S V."/>
        </authorList>
    </citation>
    <scope>NUCLEOTIDE SEQUENCE</scope>
</reference>
<feature type="domain" description="Aminoacyl-tRNA synthetase class I anticodon-binding" evidence="11">
    <location>
        <begin position="342"/>
        <end position="477"/>
    </location>
</feature>
<evidence type="ECO:0000256" key="9">
    <source>
        <dbReference type="ARBA" id="ARBA00030865"/>
    </source>
</evidence>
<dbReference type="GO" id="GO:0005829">
    <property type="term" value="C:cytosol"/>
    <property type="evidence" value="ECO:0007669"/>
    <property type="project" value="TreeGrafter"/>
</dbReference>
<evidence type="ECO:0000256" key="7">
    <source>
        <dbReference type="ARBA" id="ARBA00022917"/>
    </source>
</evidence>